<accession>A0AA48M171</accession>
<protein>
    <submittedName>
        <fullName evidence="1">Uncharacterized protein</fullName>
    </submittedName>
</protein>
<dbReference type="PIRSF" id="PIRSF032131">
    <property type="entry name" value="UCP032131"/>
    <property type="match status" value="1"/>
</dbReference>
<name>A0AA48M171_9ZZZZ</name>
<dbReference type="InterPro" id="IPR009562">
    <property type="entry name" value="DUF1178"/>
</dbReference>
<reference evidence="1" key="1">
    <citation type="submission" date="2023-07" db="EMBL/GenBank/DDBJ databases">
        <authorList>
            <person name="Pelsma A.J. K."/>
        </authorList>
    </citation>
    <scope>NUCLEOTIDE SEQUENCE</scope>
</reference>
<dbReference type="AlphaFoldDB" id="A0AA48M171"/>
<gene>
    <name evidence="1" type="ORF">AMST5_03076</name>
</gene>
<dbReference type="EMBL" id="OY288114">
    <property type="protein sequence ID" value="CAJ0879598.1"/>
    <property type="molecule type" value="Genomic_DNA"/>
</dbReference>
<proteinExistence type="predicted"/>
<evidence type="ECO:0000313" key="1">
    <source>
        <dbReference type="EMBL" id="CAJ0879598.1"/>
    </source>
</evidence>
<dbReference type="Pfam" id="PF06676">
    <property type="entry name" value="DUF1178"/>
    <property type="match status" value="1"/>
</dbReference>
<sequence>MIHYALVCDAGHDFDGWFRDSKTFESQSSQRLVSCPFCASTGVTRAVMAPHVARGGHEDETTRLRSMVRQLHDNVATVTEDVGERFPQEARAIEDGEVQRRPIRGRATFEEAKALLEDGIEILPIPELPGDN</sequence>
<organism evidence="1">
    <name type="scientific">freshwater sediment metagenome</name>
    <dbReference type="NCBI Taxonomy" id="556182"/>
    <lineage>
        <taxon>unclassified sequences</taxon>
        <taxon>metagenomes</taxon>
        <taxon>ecological metagenomes</taxon>
    </lineage>
</organism>